<evidence type="ECO:0000313" key="4">
    <source>
        <dbReference type="Proteomes" id="UP001204000"/>
    </source>
</evidence>
<keyword evidence="4" id="KW-1185">Reference proteome</keyword>
<dbReference type="CDD" id="cd00085">
    <property type="entry name" value="HNHc"/>
    <property type="match status" value="1"/>
</dbReference>
<organism evidence="3 4">
    <name type="scientific">Corynebacterium stercoris</name>
    <dbReference type="NCBI Taxonomy" id="2943490"/>
    <lineage>
        <taxon>Bacteria</taxon>
        <taxon>Bacillati</taxon>
        <taxon>Actinomycetota</taxon>
        <taxon>Actinomycetes</taxon>
        <taxon>Mycobacteriales</taxon>
        <taxon>Corynebacteriaceae</taxon>
        <taxon>Corynebacterium</taxon>
    </lineage>
</organism>
<name>A0ABT1G1M0_9CORY</name>
<gene>
    <name evidence="3" type="ORF">M5J20_06940</name>
</gene>
<proteinExistence type="inferred from homology"/>
<reference evidence="3" key="1">
    <citation type="submission" date="2022-05" db="EMBL/GenBank/DDBJ databases">
        <title>Corynebacterium sp. TA-R-1 sp. nov., isolated from human feces.</title>
        <authorList>
            <person name="Shamsuzzaman M."/>
            <person name="Dahal R.H."/>
        </authorList>
    </citation>
    <scope>NUCLEOTIDE SEQUENCE</scope>
    <source>
        <strain evidence="3">TA-R-1</strain>
    </source>
</reference>
<dbReference type="Gene3D" id="1.10.30.50">
    <property type="match status" value="1"/>
</dbReference>
<dbReference type="EMBL" id="JAMFTQ010000007">
    <property type="protein sequence ID" value="MCP1387925.1"/>
    <property type="molecule type" value="Genomic_DNA"/>
</dbReference>
<comment type="caution">
    <text evidence="3">The sequence shown here is derived from an EMBL/GenBank/DDBJ whole genome shotgun (WGS) entry which is preliminary data.</text>
</comment>
<evidence type="ECO:0000313" key="3">
    <source>
        <dbReference type="EMBL" id="MCP1387925.1"/>
    </source>
</evidence>
<comment type="similarity">
    <text evidence="1">Belongs to the Rv1128c/1148c/1588c/1702c/1945/3466 family.</text>
</comment>
<dbReference type="GO" id="GO:0004519">
    <property type="term" value="F:endonuclease activity"/>
    <property type="evidence" value="ECO:0007669"/>
    <property type="project" value="UniProtKB-KW"/>
</dbReference>
<dbReference type="Proteomes" id="UP001204000">
    <property type="component" value="Unassembled WGS sequence"/>
</dbReference>
<dbReference type="Pfam" id="PF02720">
    <property type="entry name" value="DUF222"/>
    <property type="match status" value="1"/>
</dbReference>
<keyword evidence="3" id="KW-0255">Endonuclease</keyword>
<evidence type="ECO:0000259" key="2">
    <source>
        <dbReference type="SMART" id="SM00507"/>
    </source>
</evidence>
<dbReference type="InterPro" id="IPR002711">
    <property type="entry name" value="HNH"/>
</dbReference>
<evidence type="ECO:0000256" key="1">
    <source>
        <dbReference type="ARBA" id="ARBA00023450"/>
    </source>
</evidence>
<dbReference type="Pfam" id="PF01844">
    <property type="entry name" value="HNH"/>
    <property type="match status" value="1"/>
</dbReference>
<protein>
    <submittedName>
        <fullName evidence="3">HNH endonuclease</fullName>
    </submittedName>
</protein>
<sequence>MTTVTTTNPGDLLAAELLESIVDKHVRITKSKAEMLALIRSFEELGLAQFAGARTTAQVLQRRLGMSESSAYEYVHVAMRLGMYPLLEAEFMEGRLSYSVVRLLLKYITEDNEAELVQLALDLGYSELEIALQRYGGGGAGEEEPERYLRLGIADNGDVKFWGRLNPIDGAALMAALKLGEIAFYGLDQLTPGEGGQLTEEEIDAAIEEVASDQSNATDARPARQTASGFGLPIGRALLSSLMGMVHMVRAHPVSPLQVPAAHVNIVMTEDGRAYLPNNLGVPSSAIANVAANAALRYNIVDAEGLIIKTGRQFRLATPSQVNALVVMWGMQCAAPGCRHSRFLEMHHIDEWANGGMTDVGNLLPLCSACHSLVTDGYIRIEKDGSDLHFIYRDGTRYVSHNYSLPRRDDSAVTLAEYEALVDEELAAAQRTPRSNSATTRWQ</sequence>
<accession>A0ABT1G1M0</accession>
<dbReference type="InterPro" id="IPR003870">
    <property type="entry name" value="DUF222"/>
</dbReference>
<dbReference type="SMART" id="SM00507">
    <property type="entry name" value="HNHc"/>
    <property type="match status" value="1"/>
</dbReference>
<feature type="domain" description="HNH nuclease" evidence="2">
    <location>
        <begin position="320"/>
        <end position="372"/>
    </location>
</feature>
<keyword evidence="3" id="KW-0540">Nuclease</keyword>
<dbReference type="RefSeq" id="WP_253577899.1">
    <property type="nucleotide sequence ID" value="NZ_JAMFTQ010000007.1"/>
</dbReference>
<keyword evidence="3" id="KW-0378">Hydrolase</keyword>
<dbReference type="InterPro" id="IPR003615">
    <property type="entry name" value="HNH_nuc"/>
</dbReference>